<dbReference type="Gene3D" id="1.10.287.1260">
    <property type="match status" value="1"/>
</dbReference>
<accession>A0A7R7IYF4</accession>
<name>A0A7R7IYF4_9BACT</name>
<dbReference type="InterPro" id="IPR006685">
    <property type="entry name" value="MscS_channel_2nd"/>
</dbReference>
<evidence type="ECO:0000256" key="2">
    <source>
        <dbReference type="ARBA" id="ARBA00022692"/>
    </source>
</evidence>
<dbReference type="PANTHER" id="PTHR30566">
    <property type="entry name" value="YNAI-RELATED MECHANOSENSITIVE ION CHANNEL"/>
    <property type="match status" value="1"/>
</dbReference>
<feature type="domain" description="Mechanosensitive ion channel MscS" evidence="6">
    <location>
        <begin position="189"/>
        <end position="255"/>
    </location>
</feature>
<dbReference type="PANTHER" id="PTHR30566:SF25">
    <property type="entry name" value="INNER MEMBRANE PROTEIN"/>
    <property type="match status" value="1"/>
</dbReference>
<dbReference type="RefSeq" id="WP_185243800.1">
    <property type="nucleotide sequence ID" value="NZ_AP023213.1"/>
</dbReference>
<dbReference type="Pfam" id="PF00924">
    <property type="entry name" value="MS_channel_2nd"/>
    <property type="match status" value="1"/>
</dbReference>
<feature type="transmembrane region" description="Helical" evidence="5">
    <location>
        <begin position="20"/>
        <end position="45"/>
    </location>
</feature>
<evidence type="ECO:0000256" key="1">
    <source>
        <dbReference type="ARBA" id="ARBA00004370"/>
    </source>
</evidence>
<keyword evidence="3 5" id="KW-1133">Transmembrane helix</keyword>
<dbReference type="Proteomes" id="UP000515472">
    <property type="component" value="Chromosome"/>
</dbReference>
<dbReference type="GO" id="GO:0008381">
    <property type="term" value="F:mechanosensitive monoatomic ion channel activity"/>
    <property type="evidence" value="ECO:0007669"/>
    <property type="project" value="UniProtKB-ARBA"/>
</dbReference>
<dbReference type="InterPro" id="IPR010920">
    <property type="entry name" value="LSM_dom_sf"/>
</dbReference>
<feature type="transmembrane region" description="Helical" evidence="5">
    <location>
        <begin position="92"/>
        <end position="112"/>
    </location>
</feature>
<dbReference type="AlphaFoldDB" id="A0A7R7IYF4"/>
<dbReference type="InterPro" id="IPR023408">
    <property type="entry name" value="MscS_beta-dom_sf"/>
</dbReference>
<keyword evidence="2 5" id="KW-0812">Transmembrane</keyword>
<feature type="transmembrane region" description="Helical" evidence="5">
    <location>
        <begin position="140"/>
        <end position="161"/>
    </location>
</feature>
<evidence type="ECO:0000313" key="7">
    <source>
        <dbReference type="EMBL" id="BCO11129.1"/>
    </source>
</evidence>
<evidence type="ECO:0000256" key="4">
    <source>
        <dbReference type="ARBA" id="ARBA00023136"/>
    </source>
</evidence>
<gene>
    <name evidence="7" type="ORF">GEOBRER4_n0126</name>
</gene>
<sequence length="358" mass="39521">MQPSFSLPHLNGWEAVVTAGAVLLATLLTAVVLNRLFFHLAAGLARRTGHPLALFLVDRLRLPSRLLVPLLALILVLPSLNLAAVAQASAEHLLTLVFIAALAWLATGVILASRDYLLTRYGNNGSDDYKARALETQLTVAVRIVVVLVVVVALAAMLMTFAAIRSLGMSILASAGIVGITVGFAAQRSIATLFAGLQIAVTQPIRINDVVLVEGEYGNIEEITLTYVVVKIWDQRRLLVPVTYFLEKPFQNWTRRSSELLGTVFFQADFSLPVERVRQQLHEILLASKKWDGRVWSLQVTNATERSIELRALMSASDAPSVWDLRCEVREKLLHFMLDTFPESLPKARAYLSSDRTD</sequence>
<evidence type="ECO:0000313" key="8">
    <source>
        <dbReference type="Proteomes" id="UP000515472"/>
    </source>
</evidence>
<dbReference type="SUPFAM" id="SSF50182">
    <property type="entry name" value="Sm-like ribonucleoproteins"/>
    <property type="match status" value="1"/>
</dbReference>
<evidence type="ECO:0000256" key="5">
    <source>
        <dbReference type="SAM" id="Phobius"/>
    </source>
</evidence>
<feature type="transmembrane region" description="Helical" evidence="5">
    <location>
        <begin position="66"/>
        <end position="86"/>
    </location>
</feature>
<protein>
    <submittedName>
        <fullName evidence="7">Potassium efflux system KefA protein / Small-conductance mechanosensitive channel</fullName>
    </submittedName>
</protein>
<reference evidence="7 8" key="1">
    <citation type="submission" date="2020-06" db="EMBL/GenBank/DDBJ databases">
        <title>Interaction of electrochemicaly active bacteria, Geobacter bremensis R4 on different carbon anode.</title>
        <authorList>
            <person name="Meng L."/>
            <person name="Yoshida N."/>
        </authorList>
    </citation>
    <scope>NUCLEOTIDE SEQUENCE [LARGE SCALE GENOMIC DNA]</scope>
    <source>
        <strain evidence="7 8">R4</strain>
    </source>
</reference>
<feature type="transmembrane region" description="Helical" evidence="5">
    <location>
        <begin position="167"/>
        <end position="186"/>
    </location>
</feature>
<comment type="subcellular location">
    <subcellularLocation>
        <location evidence="1">Membrane</location>
    </subcellularLocation>
</comment>
<dbReference type="EMBL" id="AP023213">
    <property type="protein sequence ID" value="BCO11129.1"/>
    <property type="molecule type" value="Genomic_DNA"/>
</dbReference>
<proteinExistence type="predicted"/>
<organism evidence="7 8">
    <name type="scientific">Citrifermentans bremense</name>
    <dbReference type="NCBI Taxonomy" id="60035"/>
    <lineage>
        <taxon>Bacteria</taxon>
        <taxon>Pseudomonadati</taxon>
        <taxon>Thermodesulfobacteriota</taxon>
        <taxon>Desulfuromonadia</taxon>
        <taxon>Geobacterales</taxon>
        <taxon>Geobacteraceae</taxon>
        <taxon>Citrifermentans</taxon>
    </lineage>
</organism>
<dbReference type="GO" id="GO:0016020">
    <property type="term" value="C:membrane"/>
    <property type="evidence" value="ECO:0007669"/>
    <property type="project" value="UniProtKB-SubCell"/>
</dbReference>
<keyword evidence="4 5" id="KW-0472">Membrane</keyword>
<dbReference type="Gene3D" id="2.30.30.60">
    <property type="match status" value="1"/>
</dbReference>
<evidence type="ECO:0000259" key="6">
    <source>
        <dbReference type="Pfam" id="PF00924"/>
    </source>
</evidence>
<keyword evidence="8" id="KW-1185">Reference proteome</keyword>
<evidence type="ECO:0000256" key="3">
    <source>
        <dbReference type="ARBA" id="ARBA00022989"/>
    </source>
</evidence>